<dbReference type="InterPro" id="IPR014710">
    <property type="entry name" value="RmlC-like_jellyroll"/>
</dbReference>
<keyword evidence="5" id="KW-0479">Metal-binding</keyword>
<feature type="domain" description="Phosphomannose isomerase type I catalytic" evidence="8">
    <location>
        <begin position="2"/>
        <end position="146"/>
    </location>
</feature>
<evidence type="ECO:0000256" key="2">
    <source>
        <dbReference type="ARBA" id="ARBA00001947"/>
    </source>
</evidence>
<dbReference type="Gene3D" id="2.60.120.10">
    <property type="entry name" value="Jelly Rolls"/>
    <property type="match status" value="2"/>
</dbReference>
<dbReference type="PROSITE" id="PS00966">
    <property type="entry name" value="PMI_I_2"/>
    <property type="match status" value="1"/>
</dbReference>
<dbReference type="InterPro" id="IPR011051">
    <property type="entry name" value="RmlC_Cupin_sf"/>
</dbReference>
<dbReference type="GO" id="GO:0004476">
    <property type="term" value="F:mannose-6-phosphate isomerase activity"/>
    <property type="evidence" value="ECO:0007669"/>
    <property type="project" value="UniProtKB-EC"/>
</dbReference>
<evidence type="ECO:0000256" key="6">
    <source>
        <dbReference type="ARBA" id="ARBA00022833"/>
    </source>
</evidence>
<dbReference type="PRINTS" id="PR00714">
    <property type="entry name" value="MAN6PISMRASE"/>
</dbReference>
<name>A0ABV4MG95_9VIBR</name>
<evidence type="ECO:0000259" key="8">
    <source>
        <dbReference type="Pfam" id="PF20511"/>
    </source>
</evidence>
<dbReference type="PIRSF" id="PIRSF001480">
    <property type="entry name" value="Mannose-6-phosphate_isomerase"/>
    <property type="match status" value="1"/>
</dbReference>
<keyword evidence="7 10" id="KW-0413">Isomerase</keyword>
<evidence type="ECO:0000256" key="1">
    <source>
        <dbReference type="ARBA" id="ARBA00000757"/>
    </source>
</evidence>
<sequence length="387" mass="42299">MSNVIQSYAWGSKTSLGQLFGIDNPGSTPQAELWMGAHPNGCSSVLKQGIPTALSALIAANPQRYLGKETATKFGELPYLFKILAAEQALSIQVHPSKAQAESGFTKEQQLGLPLTASNRNYKDPNHKPELVYALTQYQAMNGFRPIAEIIVYFEQLAIAEIQLLLDELAKEPNSHGLASFFAGILSLQGEQKEMALTILLLKAKLSTDPVFNLIIELADQYPGDIGLFAPLMLNVITLEPGEAMFLDAQTPHAYLHGTGLEIMANSDNVLRAGLTPKHIDVEELVSCTRFTPKPINNLRLKPCIENGIEQFQVPVEDFKFAIIHDSDNRLITATSAEILLPLDCPMSLTDSHGETCQIAVGESVFVPADTKDYQLSCQGRVARAYC</sequence>
<comment type="caution">
    <text evidence="10">The sequence shown here is derived from an EMBL/GenBank/DDBJ whole genome shotgun (WGS) entry which is preliminary data.</text>
</comment>
<evidence type="ECO:0000256" key="3">
    <source>
        <dbReference type="ARBA" id="ARBA00010772"/>
    </source>
</evidence>
<gene>
    <name evidence="10" type="primary">manA</name>
    <name evidence="10" type="ORF">ACED39_07380</name>
</gene>
<dbReference type="InterPro" id="IPR046457">
    <property type="entry name" value="PMI_typeI_cat"/>
</dbReference>
<dbReference type="InterPro" id="IPR018050">
    <property type="entry name" value="Pmannose_isomerase-type1_CS"/>
</dbReference>
<comment type="cofactor">
    <cofactor evidence="2">
        <name>Zn(2+)</name>
        <dbReference type="ChEBI" id="CHEBI:29105"/>
    </cofactor>
</comment>
<keyword evidence="6" id="KW-0862">Zinc</keyword>
<comment type="similarity">
    <text evidence="3">Belongs to the mannose-6-phosphate isomerase type 1 family.</text>
</comment>
<dbReference type="PROSITE" id="PS00965">
    <property type="entry name" value="PMI_I_1"/>
    <property type="match status" value="1"/>
</dbReference>
<dbReference type="PANTHER" id="PTHR10309">
    <property type="entry name" value="MANNOSE-6-PHOSPHATE ISOMERASE"/>
    <property type="match status" value="1"/>
</dbReference>
<evidence type="ECO:0000256" key="4">
    <source>
        <dbReference type="ARBA" id="ARBA00011956"/>
    </source>
</evidence>
<evidence type="ECO:0000259" key="9">
    <source>
        <dbReference type="Pfam" id="PF20512"/>
    </source>
</evidence>
<organism evidence="10 11">
    <name type="scientific">Vibrio bivalvicida</name>
    <dbReference type="NCBI Taxonomy" id="1276888"/>
    <lineage>
        <taxon>Bacteria</taxon>
        <taxon>Pseudomonadati</taxon>
        <taxon>Pseudomonadota</taxon>
        <taxon>Gammaproteobacteria</taxon>
        <taxon>Vibrionales</taxon>
        <taxon>Vibrionaceae</taxon>
        <taxon>Vibrio</taxon>
        <taxon>Vibrio oreintalis group</taxon>
    </lineage>
</organism>
<dbReference type="Pfam" id="PF20512">
    <property type="entry name" value="PMI_typeI_hel"/>
    <property type="match status" value="1"/>
</dbReference>
<dbReference type="EMBL" id="JBGOOS010000007">
    <property type="protein sequence ID" value="MEZ8208595.1"/>
    <property type="molecule type" value="Genomic_DNA"/>
</dbReference>
<evidence type="ECO:0000313" key="10">
    <source>
        <dbReference type="EMBL" id="MEZ8208595.1"/>
    </source>
</evidence>
<dbReference type="EC" id="5.3.1.8" evidence="4"/>
<dbReference type="RefSeq" id="WP_371718341.1">
    <property type="nucleotide sequence ID" value="NZ_JBGOOF010000008.1"/>
</dbReference>
<proteinExistence type="inferred from homology"/>
<dbReference type="SUPFAM" id="SSF51182">
    <property type="entry name" value="RmlC-like cupins"/>
    <property type="match status" value="1"/>
</dbReference>
<dbReference type="InterPro" id="IPR016305">
    <property type="entry name" value="Mannose-6-P_Isomerase"/>
</dbReference>
<feature type="domain" description="Phosphomannose isomerase type I helical insertion" evidence="9">
    <location>
        <begin position="174"/>
        <end position="234"/>
    </location>
</feature>
<dbReference type="CDD" id="cd07011">
    <property type="entry name" value="cupin_PMI_type_I_N"/>
    <property type="match status" value="1"/>
</dbReference>
<reference evidence="10 11" key="1">
    <citation type="submission" date="2024-06" db="EMBL/GenBank/DDBJ databases">
        <authorList>
            <person name="Steensen K."/>
            <person name="Seneca J."/>
            <person name="Bartlau N."/>
            <person name="Yu A.X."/>
            <person name="Polz M.F."/>
        </authorList>
    </citation>
    <scope>NUCLEOTIDE SEQUENCE [LARGE SCALE GENOMIC DNA]</scope>
    <source>
        <strain evidence="10 11">1F146</strain>
    </source>
</reference>
<protein>
    <recommendedName>
        <fullName evidence="4">mannose-6-phosphate isomerase</fullName>
        <ecNumber evidence="4">5.3.1.8</ecNumber>
    </recommendedName>
</protein>
<comment type="catalytic activity">
    <reaction evidence="1">
        <text>D-mannose 6-phosphate = D-fructose 6-phosphate</text>
        <dbReference type="Rhea" id="RHEA:12356"/>
        <dbReference type="ChEBI" id="CHEBI:58735"/>
        <dbReference type="ChEBI" id="CHEBI:61527"/>
        <dbReference type="EC" id="5.3.1.8"/>
    </reaction>
</comment>
<evidence type="ECO:0000256" key="5">
    <source>
        <dbReference type="ARBA" id="ARBA00022723"/>
    </source>
</evidence>
<accession>A0ABV4MG95</accession>
<dbReference type="Proteomes" id="UP001569151">
    <property type="component" value="Unassembled WGS sequence"/>
</dbReference>
<evidence type="ECO:0000256" key="7">
    <source>
        <dbReference type="ARBA" id="ARBA00023235"/>
    </source>
</evidence>
<evidence type="ECO:0000313" key="11">
    <source>
        <dbReference type="Proteomes" id="UP001569151"/>
    </source>
</evidence>
<dbReference type="InterPro" id="IPR001250">
    <property type="entry name" value="Man6P_Isoase-1"/>
</dbReference>
<dbReference type="Gene3D" id="1.10.441.10">
    <property type="entry name" value="Phosphomannose Isomerase, domain 2"/>
    <property type="match status" value="1"/>
</dbReference>
<dbReference type="InterPro" id="IPR046458">
    <property type="entry name" value="PMI_typeI_hel"/>
</dbReference>
<dbReference type="NCBIfam" id="TIGR00218">
    <property type="entry name" value="manA"/>
    <property type="match status" value="1"/>
</dbReference>
<keyword evidence="11" id="KW-1185">Reference proteome</keyword>
<dbReference type="PANTHER" id="PTHR10309:SF0">
    <property type="entry name" value="MANNOSE-6-PHOSPHATE ISOMERASE"/>
    <property type="match status" value="1"/>
</dbReference>
<dbReference type="Pfam" id="PF20511">
    <property type="entry name" value="PMI_typeI_cat"/>
    <property type="match status" value="1"/>
</dbReference>